<gene>
    <name evidence="2" type="ORF">BEWA_050110</name>
</gene>
<organism evidence="2 3">
    <name type="scientific">Theileria equi strain WA</name>
    <dbReference type="NCBI Taxonomy" id="1537102"/>
    <lineage>
        <taxon>Eukaryota</taxon>
        <taxon>Sar</taxon>
        <taxon>Alveolata</taxon>
        <taxon>Apicomplexa</taxon>
        <taxon>Aconoidasida</taxon>
        <taxon>Piroplasmida</taxon>
        <taxon>Theileriidae</taxon>
        <taxon>Theileria</taxon>
    </lineage>
</organism>
<feature type="compositionally biased region" description="Acidic residues" evidence="1">
    <location>
        <begin position="75"/>
        <end position="92"/>
    </location>
</feature>
<feature type="region of interest" description="Disordered" evidence="1">
    <location>
        <begin position="180"/>
        <end position="205"/>
    </location>
</feature>
<dbReference type="RefSeq" id="XP_004831995.1">
    <property type="nucleotide sequence ID" value="XM_004831938.1"/>
</dbReference>
<dbReference type="GeneID" id="15804969"/>
<accession>L1LBJ2</accession>
<protein>
    <submittedName>
        <fullName evidence="2">Uncharacterized protein</fullName>
    </submittedName>
</protein>
<feature type="compositionally biased region" description="Polar residues" evidence="1">
    <location>
        <begin position="354"/>
        <end position="367"/>
    </location>
</feature>
<name>L1LBJ2_THEEQ</name>
<dbReference type="STRING" id="1537102.L1LBJ2"/>
<evidence type="ECO:0000313" key="3">
    <source>
        <dbReference type="Proteomes" id="UP000031512"/>
    </source>
</evidence>
<feature type="region of interest" description="Disordered" evidence="1">
    <location>
        <begin position="48"/>
        <end position="146"/>
    </location>
</feature>
<sequence>MASAESIADSVEVEVNVDLDIVDENVQSREQECNLGTCEGACSHQDFKTSESLEAQYSPSDANETLSNAEHDGQQDGEYEGCEGNEQVEGEYNECKEIVEALMENKQKNMDSEDEDEKEMDEEQEDSMTNYAESTNQTSDNGDSELGENIQDVLNKIEGMDECELEQMIDQLEAFELDDSDVSIPVSESTQRGSNDGTTTPSKSIVKTKKLNWEAKASTPGYMLSSISRLQNVDDICRARMAARERIQQKAQERIEATASKAKIEKERIKKEIQDKKKAEAAARANVVAAERERVIAAKKKQEEHLERLKKQMSERNRKEAVDKKKMMEEVENKRKELAKARMEALREKKPMNVGSTISKSSLIQTK</sequence>
<dbReference type="Proteomes" id="UP000031512">
    <property type="component" value="Unassembled WGS sequence"/>
</dbReference>
<dbReference type="VEuPathDB" id="PiroplasmaDB:BEWA_050110"/>
<feature type="compositionally biased region" description="Basic and acidic residues" evidence="1">
    <location>
        <begin position="93"/>
        <end position="111"/>
    </location>
</feature>
<feature type="region of interest" description="Disordered" evidence="1">
    <location>
        <begin position="302"/>
        <end position="331"/>
    </location>
</feature>
<comment type="caution">
    <text evidence="2">The sequence shown here is derived from an EMBL/GenBank/DDBJ whole genome shotgun (WGS) entry which is preliminary data.</text>
</comment>
<feature type="compositionally biased region" description="Acidic residues" evidence="1">
    <location>
        <begin position="112"/>
        <end position="126"/>
    </location>
</feature>
<feature type="compositionally biased region" description="Polar residues" evidence="1">
    <location>
        <begin position="52"/>
        <end position="68"/>
    </location>
</feature>
<proteinExistence type="predicted"/>
<reference evidence="2 3" key="1">
    <citation type="journal article" date="2012" name="BMC Genomics">
        <title>Comparative genomic analysis and phylogenetic position of Theileria equi.</title>
        <authorList>
            <person name="Kappmeyer L.S."/>
            <person name="Thiagarajan M."/>
            <person name="Herndon D.R."/>
            <person name="Ramsay J.D."/>
            <person name="Caler E."/>
            <person name="Djikeng A."/>
            <person name="Gillespie J.J."/>
            <person name="Lau A.O."/>
            <person name="Roalson E.H."/>
            <person name="Silva J.C."/>
            <person name="Silva M.G."/>
            <person name="Suarez C.E."/>
            <person name="Ueti M.W."/>
            <person name="Nene V.M."/>
            <person name="Mealey R.H."/>
            <person name="Knowles D.P."/>
            <person name="Brayton K.A."/>
        </authorList>
    </citation>
    <scope>NUCLEOTIDE SEQUENCE [LARGE SCALE GENOMIC DNA]</scope>
    <source>
        <strain evidence="2 3">WA</strain>
    </source>
</reference>
<feature type="region of interest" description="Disordered" evidence="1">
    <location>
        <begin position="346"/>
        <end position="367"/>
    </location>
</feature>
<dbReference type="eggNOG" id="ENOG502QWUE">
    <property type="taxonomic scope" value="Eukaryota"/>
</dbReference>
<feature type="compositionally biased region" description="Polar residues" evidence="1">
    <location>
        <begin position="129"/>
        <end position="141"/>
    </location>
</feature>
<dbReference type="KEGG" id="beq:BEWA_050110"/>
<dbReference type="EMBL" id="ACOU01000007">
    <property type="protein sequence ID" value="EKX72543.1"/>
    <property type="molecule type" value="Genomic_DNA"/>
</dbReference>
<feature type="compositionally biased region" description="Polar residues" evidence="1">
    <location>
        <begin position="186"/>
        <end position="205"/>
    </location>
</feature>
<dbReference type="AlphaFoldDB" id="L1LBJ2"/>
<keyword evidence="3" id="KW-1185">Reference proteome</keyword>
<evidence type="ECO:0000256" key="1">
    <source>
        <dbReference type="SAM" id="MobiDB-lite"/>
    </source>
</evidence>
<evidence type="ECO:0000313" key="2">
    <source>
        <dbReference type="EMBL" id="EKX72543.1"/>
    </source>
</evidence>